<dbReference type="AlphaFoldDB" id="A0A2K3LTQ5"/>
<reference evidence="1 2" key="2">
    <citation type="journal article" date="2017" name="Front. Plant Sci.">
        <title>Gene Classification and Mining of Molecular Markers Useful in Red Clover (Trifolium pratense) Breeding.</title>
        <authorList>
            <person name="Istvanek J."/>
            <person name="Dluhosova J."/>
            <person name="Dluhos P."/>
            <person name="Patkova L."/>
            <person name="Nedelnik J."/>
            <person name="Repkova J."/>
        </authorList>
    </citation>
    <scope>NUCLEOTIDE SEQUENCE [LARGE SCALE GENOMIC DNA]</scope>
    <source>
        <strain evidence="2">cv. Tatra</strain>
        <tissue evidence="1">Young leaves</tissue>
    </source>
</reference>
<dbReference type="Proteomes" id="UP000236291">
    <property type="component" value="Unassembled WGS sequence"/>
</dbReference>
<organism evidence="1 2">
    <name type="scientific">Trifolium pratense</name>
    <name type="common">Red clover</name>
    <dbReference type="NCBI Taxonomy" id="57577"/>
    <lineage>
        <taxon>Eukaryota</taxon>
        <taxon>Viridiplantae</taxon>
        <taxon>Streptophyta</taxon>
        <taxon>Embryophyta</taxon>
        <taxon>Tracheophyta</taxon>
        <taxon>Spermatophyta</taxon>
        <taxon>Magnoliopsida</taxon>
        <taxon>eudicotyledons</taxon>
        <taxon>Gunneridae</taxon>
        <taxon>Pentapetalae</taxon>
        <taxon>rosids</taxon>
        <taxon>fabids</taxon>
        <taxon>Fabales</taxon>
        <taxon>Fabaceae</taxon>
        <taxon>Papilionoideae</taxon>
        <taxon>50 kb inversion clade</taxon>
        <taxon>NPAAA clade</taxon>
        <taxon>Hologalegina</taxon>
        <taxon>IRL clade</taxon>
        <taxon>Trifolieae</taxon>
        <taxon>Trifolium</taxon>
    </lineage>
</organism>
<dbReference type="EMBL" id="ASHM01040818">
    <property type="protein sequence ID" value="PNX81889.1"/>
    <property type="molecule type" value="Genomic_DNA"/>
</dbReference>
<evidence type="ECO:0000313" key="1">
    <source>
        <dbReference type="EMBL" id="PNX81889.1"/>
    </source>
</evidence>
<reference evidence="1 2" key="1">
    <citation type="journal article" date="2014" name="Am. J. Bot.">
        <title>Genome assembly and annotation for red clover (Trifolium pratense; Fabaceae).</title>
        <authorList>
            <person name="Istvanek J."/>
            <person name="Jaros M."/>
            <person name="Krenek A."/>
            <person name="Repkova J."/>
        </authorList>
    </citation>
    <scope>NUCLEOTIDE SEQUENCE [LARGE SCALE GENOMIC DNA]</scope>
    <source>
        <strain evidence="2">cv. Tatra</strain>
        <tissue evidence="1">Young leaves</tissue>
    </source>
</reference>
<comment type="caution">
    <text evidence="1">The sequence shown here is derived from an EMBL/GenBank/DDBJ whole genome shotgun (WGS) entry which is preliminary data.</text>
</comment>
<accession>A0A2K3LTQ5</accession>
<gene>
    <name evidence="1" type="ORF">L195_g037914</name>
</gene>
<evidence type="ECO:0000313" key="2">
    <source>
        <dbReference type="Proteomes" id="UP000236291"/>
    </source>
</evidence>
<sequence>MGCWFWPWRVAPSAPARRATISEDGWVSKANIKTMVNRVTSWEDSRVGETFYHLGNVIEFLGHGKKFGTWVEFGNYYFL</sequence>
<proteinExistence type="predicted"/>
<protein>
    <submittedName>
        <fullName evidence="1">Uncharacterized protein</fullName>
    </submittedName>
</protein>
<name>A0A2K3LTQ5_TRIPR</name>